<evidence type="ECO:0000313" key="1">
    <source>
        <dbReference type="EMBL" id="SNT17369.1"/>
    </source>
</evidence>
<name>A0A239KID3_9NOCA</name>
<evidence type="ECO:0000313" key="2">
    <source>
        <dbReference type="Proteomes" id="UP000198327"/>
    </source>
</evidence>
<organism evidence="1 2">
    <name type="scientific">Rhodococcoides kyotonense</name>
    <dbReference type="NCBI Taxonomy" id="398843"/>
    <lineage>
        <taxon>Bacteria</taxon>
        <taxon>Bacillati</taxon>
        <taxon>Actinomycetota</taxon>
        <taxon>Actinomycetes</taxon>
        <taxon>Mycobacteriales</taxon>
        <taxon>Nocardiaceae</taxon>
        <taxon>Rhodococcoides</taxon>
    </lineage>
</organism>
<dbReference type="NCBIfam" id="TIGR04342">
    <property type="entry name" value="EXLDI"/>
    <property type="match status" value="1"/>
</dbReference>
<reference evidence="2" key="1">
    <citation type="submission" date="2017-06" db="EMBL/GenBank/DDBJ databases">
        <authorList>
            <person name="Varghese N."/>
            <person name="Submissions S."/>
        </authorList>
    </citation>
    <scope>NUCLEOTIDE SEQUENCE [LARGE SCALE GENOMIC DNA]</scope>
    <source>
        <strain evidence="2">JCM 23211</strain>
    </source>
</reference>
<protein>
    <submittedName>
        <fullName evidence="1">EXLDI protein</fullName>
    </submittedName>
</protein>
<accession>A0A239KID3</accession>
<keyword evidence="2" id="KW-1185">Reference proteome</keyword>
<dbReference type="Proteomes" id="UP000198327">
    <property type="component" value="Unassembled WGS sequence"/>
</dbReference>
<dbReference type="AlphaFoldDB" id="A0A239KID3"/>
<dbReference type="InterPro" id="IPR027580">
    <property type="entry name" value="EXLDI"/>
</dbReference>
<gene>
    <name evidence="1" type="ORF">SAMN05421642_110167</name>
</gene>
<sequence length="185" mass="20447">MYAYNELDGYDGLVPNKTIYVSDADLPLLQRAQELTGGNMSAAIVEALRRLVDVEEGKREGFHEVVVRVGPGEGRKQRFVGVLLVEWGRSTKDRVEEFRVYRGRTGKFVVHTKRSPETSWTAGADGSARGWRKHISSDQQWSTTAAIATLEIADDLEALRALIPGELYASVADSVADPVVEDLDI</sequence>
<proteinExistence type="predicted"/>
<dbReference type="EMBL" id="FZOW01000010">
    <property type="protein sequence ID" value="SNT17369.1"/>
    <property type="molecule type" value="Genomic_DNA"/>
</dbReference>